<gene>
    <name evidence="2" type="ORF">EMIHUDRAFT_450184</name>
</gene>
<feature type="non-terminal residue" evidence="2">
    <location>
        <position position="1"/>
    </location>
</feature>
<protein>
    <submittedName>
        <fullName evidence="2">Uncharacterized protein</fullName>
    </submittedName>
</protein>
<dbReference type="EMBL" id="KB865105">
    <property type="protein sequence ID" value="EOD27176.1"/>
    <property type="molecule type" value="Genomic_DNA"/>
</dbReference>
<dbReference type="GeneID" id="17272722"/>
<organism evidence="2">
    <name type="scientific">Emiliania huxleyi</name>
    <name type="common">Coccolithophore</name>
    <name type="synonym">Pontosphaera huxleyi</name>
    <dbReference type="NCBI Taxonomy" id="2903"/>
    <lineage>
        <taxon>Eukaryota</taxon>
        <taxon>Haptista</taxon>
        <taxon>Haptophyta</taxon>
        <taxon>Prymnesiophyceae</taxon>
        <taxon>Isochrysidales</taxon>
        <taxon>Noelaerhabdaceae</taxon>
        <taxon>Emiliania</taxon>
    </lineage>
</organism>
<feature type="compositionally biased region" description="Basic residues" evidence="1">
    <location>
        <begin position="116"/>
        <end position="126"/>
    </location>
</feature>
<feature type="compositionally biased region" description="Basic residues" evidence="1">
    <location>
        <begin position="81"/>
        <end position="95"/>
    </location>
</feature>
<dbReference type="RefSeq" id="XP_005779605.1">
    <property type="nucleotide sequence ID" value="XM_005779548.1"/>
</dbReference>
<evidence type="ECO:0000256" key="1">
    <source>
        <dbReference type="SAM" id="MobiDB-lite"/>
    </source>
</evidence>
<feature type="compositionally biased region" description="Basic and acidic residues" evidence="1">
    <location>
        <begin position="161"/>
        <end position="170"/>
    </location>
</feature>
<dbReference type="AlphaFoldDB" id="R1EW04"/>
<proteinExistence type="predicted"/>
<dbReference type="HOGENOM" id="CLU_1464972_0_0_1"/>
<feature type="compositionally biased region" description="Low complexity" evidence="1">
    <location>
        <begin position="127"/>
        <end position="145"/>
    </location>
</feature>
<feature type="compositionally biased region" description="Basic and acidic residues" evidence="1">
    <location>
        <begin position="59"/>
        <end position="73"/>
    </location>
</feature>
<feature type="region of interest" description="Disordered" evidence="1">
    <location>
        <begin position="55"/>
        <end position="185"/>
    </location>
</feature>
<accession>R1EW04</accession>
<reference evidence="2" key="1">
    <citation type="submission" date="2012-07" db="EMBL/GenBank/DDBJ databases">
        <title>Genome variability drives Emilianias global distribution.</title>
        <authorList>
            <consortium name="DOE Joint Genome Institute"/>
            <person name="Read B."/>
            <person name="Kegel J."/>
            <person name="Klute M."/>
            <person name="Kuo A."/>
            <person name="Lefebvre S.C."/>
            <person name="Maumus F."/>
            <person name="Mayer C."/>
            <person name="Miller J."/>
            <person name="Allen A."/>
            <person name="Bidle K."/>
            <person name="Borodovsky M."/>
            <person name="Bowler C."/>
            <person name="Brownlee C."/>
            <person name="Claverie J.-M."/>
            <person name="Cock M."/>
            <person name="De Vargas C."/>
            <person name="Elias M."/>
            <person name="Frickenhaus S."/>
            <person name="Gladyshev V.N."/>
            <person name="Gonzalez K."/>
            <person name="Guda C."/>
            <person name="Hadaegh A."/>
            <person name="Herman E."/>
            <person name="Iglesias-Rodriguez D."/>
            <person name="Jones B."/>
            <person name="Lawson T."/>
            <person name="Leese F."/>
            <person name="Lin Y.-C."/>
            <person name="Lindquist E."/>
            <person name="Lobanov A."/>
            <person name="Lucas S."/>
            <person name="Malik S.-H.B."/>
            <person name="Marsh M.E."/>
            <person name="Mock T."/>
            <person name="Monier A."/>
            <person name="Moreau H."/>
            <person name="Mueller-Roeber B."/>
            <person name="Napier J."/>
            <person name="Ogata H."/>
            <person name="Parker M."/>
            <person name="Probert I."/>
            <person name="Quesneville H."/>
            <person name="Raines C."/>
            <person name="Rensing S."/>
            <person name="Riano-Pachon D.M."/>
            <person name="Richier S."/>
            <person name="Rokitta S."/>
            <person name="Salamov A."/>
            <person name="Sarno A.F."/>
            <person name="Schmutz J."/>
            <person name="Schroeder D."/>
            <person name="Shiraiwa Y."/>
            <person name="Soanes D.M."/>
            <person name="Valentin K."/>
            <person name="Van Der Giezen M."/>
            <person name="Van Der Peer Y."/>
            <person name="Vardi A."/>
            <person name="Verret F."/>
            <person name="Von Dassow P."/>
            <person name="Wheeler G."/>
            <person name="Williams B."/>
            <person name="Wilson W."/>
            <person name="Wolfe G."/>
            <person name="Wurch L.L."/>
            <person name="Young J."/>
            <person name="Dacks J.B."/>
            <person name="Delwiche C.F."/>
            <person name="Dyhrman S."/>
            <person name="Glockner G."/>
            <person name="John U."/>
            <person name="Richards T."/>
            <person name="Worden A.Z."/>
            <person name="Zhang X."/>
            <person name="Grigoriev I.V."/>
        </authorList>
    </citation>
    <scope>NUCLEOTIDE SEQUENCE</scope>
    <source>
        <strain evidence="2">CCMP1516</strain>
    </source>
</reference>
<name>R1EW04_EMIHU</name>
<evidence type="ECO:0000313" key="2">
    <source>
        <dbReference type="EMBL" id="EOD27176.1"/>
    </source>
</evidence>
<dbReference type="KEGG" id="ehx:EMIHUDRAFT_450184"/>
<sequence length="185" mass="20011">PARPAAEERGARIRRAGCFARRPVARRPDPRAADAVLFGATDRVCRPAGRVALDAAPGARRDSPPRLEARKAAEGAPLGPRPHRRDAHQVGGRRRQPADVCGLPDPRRDVVGARAARQRRRHRGLVRVRAAAAADAAEAQRRPVALTPRRRLQGPAGGRAVEGRRREGSTHPHAQRGQQWGFGGS</sequence>